<dbReference type="RefSeq" id="WP_277444693.1">
    <property type="nucleotide sequence ID" value="NZ_JAKOAV010000026.1"/>
</dbReference>
<evidence type="ECO:0000256" key="8">
    <source>
        <dbReference type="ARBA" id="ARBA00029447"/>
    </source>
</evidence>
<dbReference type="Gene3D" id="1.10.287.950">
    <property type="entry name" value="Methyl-accepting chemotaxis protein"/>
    <property type="match status" value="1"/>
</dbReference>
<feature type="domain" description="HAMP" evidence="11">
    <location>
        <begin position="305"/>
        <end position="357"/>
    </location>
</feature>
<protein>
    <submittedName>
        <fullName evidence="12">Methyl-accepting chemotaxis protein</fullName>
    </submittedName>
</protein>
<dbReference type="CDD" id="cd06225">
    <property type="entry name" value="HAMP"/>
    <property type="match status" value="1"/>
</dbReference>
<dbReference type="CDD" id="cd12914">
    <property type="entry name" value="PDC1_DGC_like"/>
    <property type="match status" value="1"/>
</dbReference>
<sequence>MFKSIKSKILALLLLAVMVLIATNLIAVVAARRDQAEQLRIALQDSALANSKMVDERIRRHIDRLSVLANTATVKGDDKNAAQAYLLAELNRDLNQEGYYFDLISLADLDGTAFAVDGSRVDASDRAYFQAVLNGQDIVVSEPIISRSGGKISVAIGMAVKRDGRLFRVLIGLMSLERLSDEVAAMRHGENGRAYIIDANGTCIAHPDKELLGVDFSKTGGPVTQQMADMIKTMIIDKAGVAEYGFMGVNSILNYQPIPSTGWILAVVADRNEVFAAVDNLTRQLTAIIVITTLLLLILGWYFTSKTVQPISDLITATSRVAQGDLDTEIVVDTGDEIGYLARSFDQMRQDTKELVNNIAVAGNRVSDIAKALAVKADQTAAAVQNAGIPVSGAGKAGTGPGGGEAGAVSFRTEHDRQGIDNVVNTMREIERSANQVTASLNTLNQAIDDVGQFVEAINAIAGQTNKLALDAAVEATRAGEAGKGFTVVADEVRNLAESSAESAAEISRLISRIVSEVKQQSAAVVVSEDGKKKMPRNERMMQHVNQSLAAIIGLVQDLSEKAKDVAVAAEQVGRAGQDVDDAGNNSRS</sequence>
<proteinExistence type="inferred from homology"/>
<dbReference type="GO" id="GO:0007165">
    <property type="term" value="P:signal transduction"/>
    <property type="evidence" value="ECO:0007669"/>
    <property type="project" value="UniProtKB-KW"/>
</dbReference>
<name>A0A9X4H509_9FIRM</name>
<keyword evidence="6" id="KW-0472">Membrane</keyword>
<evidence type="ECO:0000256" key="2">
    <source>
        <dbReference type="ARBA" id="ARBA00022475"/>
    </source>
</evidence>
<evidence type="ECO:0000313" key="12">
    <source>
        <dbReference type="EMBL" id="MDF9409243.1"/>
    </source>
</evidence>
<evidence type="ECO:0000256" key="6">
    <source>
        <dbReference type="ARBA" id="ARBA00023136"/>
    </source>
</evidence>
<dbReference type="Gene3D" id="6.10.340.10">
    <property type="match status" value="1"/>
</dbReference>
<dbReference type="PROSITE" id="PS50885">
    <property type="entry name" value="HAMP"/>
    <property type="match status" value="1"/>
</dbReference>
<keyword evidence="2" id="KW-1003">Cell membrane</keyword>
<evidence type="ECO:0000256" key="1">
    <source>
        <dbReference type="ARBA" id="ARBA00004651"/>
    </source>
</evidence>
<dbReference type="AlphaFoldDB" id="A0A9X4H509"/>
<keyword evidence="3" id="KW-0145">Chemotaxis</keyword>
<dbReference type="InterPro" id="IPR004089">
    <property type="entry name" value="MCPsignal_dom"/>
</dbReference>
<comment type="similarity">
    <text evidence="8">Belongs to the methyl-accepting chemotaxis (MCP) protein family.</text>
</comment>
<evidence type="ECO:0000313" key="13">
    <source>
        <dbReference type="Proteomes" id="UP001154312"/>
    </source>
</evidence>
<dbReference type="CDD" id="cd12912">
    <property type="entry name" value="PDC2_MCP_like"/>
    <property type="match status" value="1"/>
</dbReference>
<evidence type="ECO:0000256" key="4">
    <source>
        <dbReference type="ARBA" id="ARBA00022692"/>
    </source>
</evidence>
<comment type="subcellular location">
    <subcellularLocation>
        <location evidence="1">Cell membrane</location>
        <topology evidence="1">Multi-pass membrane protein</topology>
    </subcellularLocation>
</comment>
<dbReference type="SMART" id="SM00304">
    <property type="entry name" value="HAMP"/>
    <property type="match status" value="1"/>
</dbReference>
<keyword evidence="5" id="KW-1133">Transmembrane helix</keyword>
<dbReference type="Proteomes" id="UP001154312">
    <property type="component" value="Unassembled WGS sequence"/>
</dbReference>
<keyword evidence="7 9" id="KW-0807">Transducer</keyword>
<evidence type="ECO:0000256" key="3">
    <source>
        <dbReference type="ARBA" id="ARBA00022500"/>
    </source>
</evidence>
<dbReference type="Pfam" id="PF02743">
    <property type="entry name" value="dCache_1"/>
    <property type="match status" value="1"/>
</dbReference>
<dbReference type="InterPro" id="IPR003660">
    <property type="entry name" value="HAMP_dom"/>
</dbReference>
<organism evidence="12 13">
    <name type="scientific">Pelotomaculum isophthalicicum JI</name>
    <dbReference type="NCBI Taxonomy" id="947010"/>
    <lineage>
        <taxon>Bacteria</taxon>
        <taxon>Bacillati</taxon>
        <taxon>Bacillota</taxon>
        <taxon>Clostridia</taxon>
        <taxon>Eubacteriales</taxon>
        <taxon>Desulfotomaculaceae</taxon>
        <taxon>Pelotomaculum</taxon>
    </lineage>
</organism>
<dbReference type="GO" id="GO:0005886">
    <property type="term" value="C:plasma membrane"/>
    <property type="evidence" value="ECO:0007669"/>
    <property type="project" value="UniProtKB-SubCell"/>
</dbReference>
<gene>
    <name evidence="12" type="ORF">L7E55_12890</name>
</gene>
<dbReference type="Pfam" id="PF00672">
    <property type="entry name" value="HAMP"/>
    <property type="match status" value="1"/>
</dbReference>
<comment type="caution">
    <text evidence="12">The sequence shown here is derived from an EMBL/GenBank/DDBJ whole genome shotgun (WGS) entry which is preliminary data.</text>
</comment>
<dbReference type="GO" id="GO:0006935">
    <property type="term" value="P:chemotaxis"/>
    <property type="evidence" value="ECO:0007669"/>
    <property type="project" value="UniProtKB-KW"/>
</dbReference>
<dbReference type="PROSITE" id="PS50111">
    <property type="entry name" value="CHEMOTAXIS_TRANSDUC_2"/>
    <property type="match status" value="1"/>
</dbReference>
<dbReference type="EMBL" id="JAKOAV010000026">
    <property type="protein sequence ID" value="MDF9409243.1"/>
    <property type="molecule type" value="Genomic_DNA"/>
</dbReference>
<evidence type="ECO:0000256" key="5">
    <source>
        <dbReference type="ARBA" id="ARBA00022989"/>
    </source>
</evidence>
<keyword evidence="13" id="KW-1185">Reference proteome</keyword>
<dbReference type="InterPro" id="IPR033479">
    <property type="entry name" value="dCache_1"/>
</dbReference>
<reference evidence="12" key="1">
    <citation type="submission" date="2022-02" db="EMBL/GenBank/DDBJ databases">
        <authorList>
            <person name="Leng L."/>
        </authorList>
    </citation>
    <scope>NUCLEOTIDE SEQUENCE</scope>
    <source>
        <strain evidence="12">JI</strain>
    </source>
</reference>
<feature type="domain" description="Methyl-accepting transducer" evidence="10">
    <location>
        <begin position="327"/>
        <end position="588"/>
    </location>
</feature>
<evidence type="ECO:0000256" key="7">
    <source>
        <dbReference type="ARBA" id="ARBA00023224"/>
    </source>
</evidence>
<dbReference type="PANTHER" id="PTHR32089">
    <property type="entry name" value="METHYL-ACCEPTING CHEMOTAXIS PROTEIN MCPB"/>
    <property type="match status" value="1"/>
</dbReference>
<dbReference type="Gene3D" id="3.30.450.20">
    <property type="entry name" value="PAS domain"/>
    <property type="match status" value="1"/>
</dbReference>
<dbReference type="SUPFAM" id="SSF58104">
    <property type="entry name" value="Methyl-accepting chemotaxis protein (MCP) signaling domain"/>
    <property type="match status" value="1"/>
</dbReference>
<evidence type="ECO:0000259" key="10">
    <source>
        <dbReference type="PROSITE" id="PS50111"/>
    </source>
</evidence>
<keyword evidence="4" id="KW-0812">Transmembrane</keyword>
<evidence type="ECO:0000259" key="11">
    <source>
        <dbReference type="PROSITE" id="PS50885"/>
    </source>
</evidence>
<dbReference type="Pfam" id="PF00015">
    <property type="entry name" value="MCPsignal"/>
    <property type="match status" value="1"/>
</dbReference>
<dbReference type="PANTHER" id="PTHR32089:SF112">
    <property type="entry name" value="LYSOZYME-LIKE PROTEIN-RELATED"/>
    <property type="match status" value="1"/>
</dbReference>
<evidence type="ECO:0000256" key="9">
    <source>
        <dbReference type="PROSITE-ProRule" id="PRU00284"/>
    </source>
</evidence>
<dbReference type="SMART" id="SM00283">
    <property type="entry name" value="MA"/>
    <property type="match status" value="1"/>
</dbReference>
<accession>A0A9X4H509</accession>